<dbReference type="AlphaFoldDB" id="A0A6C0C4J4"/>
<dbReference type="GO" id="GO:0006261">
    <property type="term" value="P:DNA-templated DNA replication"/>
    <property type="evidence" value="ECO:0007669"/>
    <property type="project" value="TreeGrafter"/>
</dbReference>
<accession>A0A6C0C4J4</accession>
<reference evidence="4" key="1">
    <citation type="journal article" date="2020" name="Nature">
        <title>Giant virus diversity and host interactions through global metagenomics.</title>
        <authorList>
            <person name="Schulz F."/>
            <person name="Roux S."/>
            <person name="Paez-Espino D."/>
            <person name="Jungbluth S."/>
            <person name="Walsh D.A."/>
            <person name="Denef V.J."/>
            <person name="McMahon K.D."/>
            <person name="Konstantinidis K.T."/>
            <person name="Eloe-Fadrosh E.A."/>
            <person name="Kyrpides N.C."/>
            <person name="Woyke T."/>
        </authorList>
    </citation>
    <scope>NUCLEOTIDE SEQUENCE</scope>
    <source>
        <strain evidence="4">GVMAG-M-3300020187-37</strain>
    </source>
</reference>
<dbReference type="SUPFAM" id="SSF52540">
    <property type="entry name" value="P-loop containing nucleoside triphosphate hydrolases"/>
    <property type="match status" value="1"/>
</dbReference>
<dbReference type="PANTHER" id="PTHR11669">
    <property type="entry name" value="REPLICATION FACTOR C / DNA POLYMERASE III GAMMA-TAU SUBUNIT"/>
    <property type="match status" value="1"/>
</dbReference>
<name>A0A6C0C4J4_9ZZZZ</name>
<dbReference type="PANTHER" id="PTHR11669:SF20">
    <property type="entry name" value="REPLICATION FACTOR C SUBUNIT 4"/>
    <property type="match status" value="1"/>
</dbReference>
<evidence type="ECO:0000313" key="4">
    <source>
        <dbReference type="EMBL" id="QHS99625.1"/>
    </source>
</evidence>
<dbReference type="GO" id="GO:0006281">
    <property type="term" value="P:DNA repair"/>
    <property type="evidence" value="ECO:0007669"/>
    <property type="project" value="TreeGrafter"/>
</dbReference>
<protein>
    <recommendedName>
        <fullName evidence="5">AAA+ ATPase domain-containing protein</fullName>
    </recommendedName>
</protein>
<dbReference type="GO" id="GO:0005663">
    <property type="term" value="C:DNA replication factor C complex"/>
    <property type="evidence" value="ECO:0007669"/>
    <property type="project" value="TreeGrafter"/>
</dbReference>
<organism evidence="4">
    <name type="scientific">viral metagenome</name>
    <dbReference type="NCBI Taxonomy" id="1070528"/>
    <lineage>
        <taxon>unclassified sequences</taxon>
        <taxon>metagenomes</taxon>
        <taxon>organismal metagenomes</taxon>
    </lineage>
</organism>
<keyword evidence="1" id="KW-0235">DNA replication</keyword>
<dbReference type="GO" id="GO:0003689">
    <property type="term" value="F:DNA clamp loader activity"/>
    <property type="evidence" value="ECO:0007669"/>
    <property type="project" value="TreeGrafter"/>
</dbReference>
<dbReference type="InterPro" id="IPR027417">
    <property type="entry name" value="P-loop_NTPase"/>
</dbReference>
<evidence type="ECO:0000256" key="3">
    <source>
        <dbReference type="ARBA" id="ARBA00022840"/>
    </source>
</evidence>
<sequence>MNNLFKDYKHNKDFLSLVNYKIGYKLHKFISNKNHSNIIVHGVNNSGKTLLVKTVLNDIFNINNYSNKQLLCDNIYYDKSHIHYYFDVKKVNNNLKFIDFIKKIVESYNYFINECNYIILDNFNYLSVVNQNKLRVIFEKSIYTTKIIIITNKYNKIIEPLHSRFINFRIPNHSIADKYIYFEKLLLKNNLVISEYVLNEILKKHDNLNYNFINILSYLKLAIINNDIYDEIILKYMKIIKKDNNLKNKITDIKQLIYLSRSIIDITTFYKRFLTYLLELNIEDNKKIKLVNAFKDNDILVNKSFKDLLYLEGLLIEVYQILNGSI</sequence>
<dbReference type="EMBL" id="MN739345">
    <property type="protein sequence ID" value="QHS99625.1"/>
    <property type="molecule type" value="Genomic_DNA"/>
</dbReference>
<evidence type="ECO:0000256" key="2">
    <source>
        <dbReference type="ARBA" id="ARBA00022741"/>
    </source>
</evidence>
<dbReference type="GO" id="GO:0005524">
    <property type="term" value="F:ATP binding"/>
    <property type="evidence" value="ECO:0007669"/>
    <property type="project" value="UniProtKB-KW"/>
</dbReference>
<dbReference type="Gene3D" id="3.40.50.300">
    <property type="entry name" value="P-loop containing nucleotide triphosphate hydrolases"/>
    <property type="match status" value="1"/>
</dbReference>
<evidence type="ECO:0000256" key="1">
    <source>
        <dbReference type="ARBA" id="ARBA00022705"/>
    </source>
</evidence>
<evidence type="ECO:0008006" key="5">
    <source>
        <dbReference type="Google" id="ProtNLM"/>
    </source>
</evidence>
<proteinExistence type="predicted"/>
<dbReference type="InterPro" id="IPR050238">
    <property type="entry name" value="DNA_Rep/Repair_Clamp_Loader"/>
</dbReference>
<keyword evidence="2" id="KW-0547">Nucleotide-binding</keyword>
<keyword evidence="3" id="KW-0067">ATP-binding</keyword>